<feature type="region of interest" description="Disordered" evidence="1">
    <location>
        <begin position="1"/>
        <end position="21"/>
    </location>
</feature>
<dbReference type="OrthoDB" id="3740959at2"/>
<feature type="compositionally biased region" description="Low complexity" evidence="1">
    <location>
        <begin position="52"/>
        <end position="63"/>
    </location>
</feature>
<protein>
    <submittedName>
        <fullName evidence="2">Uncharacterized protein</fullName>
    </submittedName>
</protein>
<feature type="region of interest" description="Disordered" evidence="1">
    <location>
        <begin position="50"/>
        <end position="73"/>
    </location>
</feature>
<proteinExistence type="predicted"/>
<dbReference type="AlphaFoldDB" id="A0A1A9AFX0"/>
<evidence type="ECO:0000313" key="2">
    <source>
        <dbReference type="EMBL" id="SBT55000.1"/>
    </source>
</evidence>
<sequence>MFNVTTVRQGTRSTLATGGHNLAYRPLHQHDDSVRARRDQLLSGPFQQRFDAGAGTRAGVAATSDEVDKEATD</sequence>
<gene>
    <name evidence="2" type="ORF">GA0070621_5833</name>
</gene>
<evidence type="ECO:0000313" key="3">
    <source>
        <dbReference type="Proteomes" id="UP000198765"/>
    </source>
</evidence>
<reference evidence="2 3" key="1">
    <citation type="submission" date="2016-06" db="EMBL/GenBank/DDBJ databases">
        <authorList>
            <person name="Kjaerup R.B."/>
            <person name="Dalgaard T.S."/>
            <person name="Juul-Madsen H.R."/>
        </authorList>
    </citation>
    <scope>NUCLEOTIDE SEQUENCE [LARGE SCALE GENOMIC DNA]</scope>
    <source>
        <strain evidence="2 3">DSM 45248</strain>
    </source>
</reference>
<dbReference type="PATRIC" id="fig|299146.4.peg.6018"/>
<keyword evidence="3" id="KW-1185">Reference proteome</keyword>
<dbReference type="Proteomes" id="UP000198765">
    <property type="component" value="Chromosome I"/>
</dbReference>
<dbReference type="EMBL" id="LT594324">
    <property type="protein sequence ID" value="SBT55000.1"/>
    <property type="molecule type" value="Genomic_DNA"/>
</dbReference>
<dbReference type="RefSeq" id="WP_091201633.1">
    <property type="nucleotide sequence ID" value="NZ_LT594324.1"/>
</dbReference>
<evidence type="ECO:0000256" key="1">
    <source>
        <dbReference type="SAM" id="MobiDB-lite"/>
    </source>
</evidence>
<organism evidence="2 3">
    <name type="scientific">Micromonospora narathiwatensis</name>
    <dbReference type="NCBI Taxonomy" id="299146"/>
    <lineage>
        <taxon>Bacteria</taxon>
        <taxon>Bacillati</taxon>
        <taxon>Actinomycetota</taxon>
        <taxon>Actinomycetes</taxon>
        <taxon>Micromonosporales</taxon>
        <taxon>Micromonosporaceae</taxon>
        <taxon>Micromonospora</taxon>
    </lineage>
</organism>
<accession>A0A1A9AFX0</accession>
<feature type="compositionally biased region" description="Polar residues" evidence="1">
    <location>
        <begin position="1"/>
        <end position="16"/>
    </location>
</feature>
<name>A0A1A9AFX0_9ACTN</name>